<keyword evidence="1" id="KW-0732">Signal</keyword>
<dbReference type="EMBL" id="UYRT01026638">
    <property type="protein sequence ID" value="VDK65364.1"/>
    <property type="molecule type" value="Genomic_DNA"/>
</dbReference>
<dbReference type="WBParaSite" id="GPUH_0000880901-mRNA-1">
    <property type="protein sequence ID" value="GPUH_0000880901-mRNA-1"/>
    <property type="gene ID" value="GPUH_0000880901"/>
</dbReference>
<protein>
    <submittedName>
        <fullName evidence="2 4">Uncharacterized protein</fullName>
    </submittedName>
</protein>
<reference evidence="4" key="1">
    <citation type="submission" date="2016-06" db="UniProtKB">
        <authorList>
            <consortium name="WormBaseParasite"/>
        </authorList>
    </citation>
    <scope>IDENTIFICATION</scope>
</reference>
<gene>
    <name evidence="2" type="ORF">GPUH_LOCUS8804</name>
</gene>
<feature type="chain" id="PRO_5043138732" evidence="1">
    <location>
        <begin position="19"/>
        <end position="111"/>
    </location>
</feature>
<reference evidence="2 3" key="2">
    <citation type="submission" date="2018-11" db="EMBL/GenBank/DDBJ databases">
        <authorList>
            <consortium name="Pathogen Informatics"/>
        </authorList>
    </citation>
    <scope>NUCLEOTIDE SEQUENCE [LARGE SCALE GENOMIC DNA]</scope>
</reference>
<dbReference type="Proteomes" id="UP000271098">
    <property type="component" value="Unassembled WGS sequence"/>
</dbReference>
<dbReference type="OrthoDB" id="118951at2759"/>
<evidence type="ECO:0000256" key="1">
    <source>
        <dbReference type="SAM" id="SignalP"/>
    </source>
</evidence>
<evidence type="ECO:0000313" key="4">
    <source>
        <dbReference type="WBParaSite" id="GPUH_0000880901-mRNA-1"/>
    </source>
</evidence>
<feature type="signal peptide" evidence="1">
    <location>
        <begin position="1"/>
        <end position="18"/>
    </location>
</feature>
<sequence>MQILGTAYLLFIFFPVLVVNDDFLEAEVLLGGKKDTDGVLGAFVNDFFADSQWQLIVDLDLLKSLFIRPSSKFEKALKTGDESYIQHLLSLLEPLKVSIVSSVRFGSIKLL</sequence>
<accession>A0A183DJA8</accession>
<proteinExistence type="predicted"/>
<evidence type="ECO:0000313" key="2">
    <source>
        <dbReference type="EMBL" id="VDK65364.1"/>
    </source>
</evidence>
<name>A0A183DJA8_9BILA</name>
<dbReference type="AlphaFoldDB" id="A0A183DJA8"/>
<keyword evidence="3" id="KW-1185">Reference proteome</keyword>
<organism evidence="4">
    <name type="scientific">Gongylonema pulchrum</name>
    <dbReference type="NCBI Taxonomy" id="637853"/>
    <lineage>
        <taxon>Eukaryota</taxon>
        <taxon>Metazoa</taxon>
        <taxon>Ecdysozoa</taxon>
        <taxon>Nematoda</taxon>
        <taxon>Chromadorea</taxon>
        <taxon>Rhabditida</taxon>
        <taxon>Spirurina</taxon>
        <taxon>Spiruromorpha</taxon>
        <taxon>Spiruroidea</taxon>
        <taxon>Gongylonematidae</taxon>
        <taxon>Gongylonema</taxon>
    </lineage>
</organism>
<evidence type="ECO:0000313" key="3">
    <source>
        <dbReference type="Proteomes" id="UP000271098"/>
    </source>
</evidence>